<accession>A0A838AC79</accession>
<keyword evidence="1 5" id="KW-0413">Isomerase</keyword>
<reference evidence="5 6" key="1">
    <citation type="submission" date="2020-07" db="EMBL/GenBank/DDBJ databases">
        <title>Genome of Haloechinothrix sp.</title>
        <authorList>
            <person name="Tang S.-K."/>
            <person name="Yang L."/>
            <person name="Zhu W.-Y."/>
        </authorList>
    </citation>
    <scope>NUCLEOTIDE SEQUENCE [LARGE SCALE GENOMIC DNA]</scope>
    <source>
        <strain evidence="5 6">YIM 98757</strain>
    </source>
</reference>
<dbReference type="Gene3D" id="3.10.50.40">
    <property type="match status" value="1"/>
</dbReference>
<feature type="domain" description="PpiC" evidence="4">
    <location>
        <begin position="260"/>
        <end position="350"/>
    </location>
</feature>
<dbReference type="InterPro" id="IPR023058">
    <property type="entry name" value="PPIase_PpiC_CS"/>
</dbReference>
<evidence type="ECO:0000256" key="2">
    <source>
        <dbReference type="SAM" id="MobiDB-lite"/>
    </source>
</evidence>
<dbReference type="AlphaFoldDB" id="A0A838AC79"/>
<dbReference type="SUPFAM" id="SSF109998">
    <property type="entry name" value="Triger factor/SurA peptide-binding domain-like"/>
    <property type="match status" value="1"/>
</dbReference>
<keyword evidence="1" id="KW-0697">Rotamase</keyword>
<keyword evidence="3" id="KW-0812">Transmembrane</keyword>
<keyword evidence="3" id="KW-0472">Membrane</keyword>
<dbReference type="PROSITE" id="PS50198">
    <property type="entry name" value="PPIC_PPIASE_2"/>
    <property type="match status" value="1"/>
</dbReference>
<feature type="compositionally biased region" description="Basic and acidic residues" evidence="2">
    <location>
        <begin position="14"/>
        <end position="25"/>
    </location>
</feature>
<dbReference type="SUPFAM" id="SSF54534">
    <property type="entry name" value="FKBP-like"/>
    <property type="match status" value="1"/>
</dbReference>
<dbReference type="Pfam" id="PF13145">
    <property type="entry name" value="Rotamase_2"/>
    <property type="match status" value="1"/>
</dbReference>
<dbReference type="Proteomes" id="UP000582974">
    <property type="component" value="Unassembled WGS sequence"/>
</dbReference>
<feature type="region of interest" description="Disordered" evidence="2">
    <location>
        <begin position="1"/>
        <end position="37"/>
    </location>
</feature>
<keyword evidence="3" id="KW-1133">Transmembrane helix</keyword>
<comment type="caution">
    <text evidence="5">The sequence shown here is derived from an EMBL/GenBank/DDBJ whole genome shotgun (WGS) entry which is preliminary data.</text>
</comment>
<gene>
    <name evidence="5" type="ORF">H0B56_14965</name>
</gene>
<protein>
    <submittedName>
        <fullName evidence="5">Peptidylprolyl isomerase</fullName>
    </submittedName>
</protein>
<keyword evidence="6" id="KW-1185">Reference proteome</keyword>
<dbReference type="InterPro" id="IPR000297">
    <property type="entry name" value="PPIase_PpiC"/>
</dbReference>
<sequence>MSDEPETSYDEPENAAREDSDRTEAAVESEAAGGDRQHRGMIHRAIRFVARAGKSVRWPRARGGRAAVAAALVVALLATGGYFWLHSGRAVFGTYAGEGVLSFVPAWLPDDVAFRYGENLVTEEELDEHTDMLRSLYGISAPSDGEERQQFDKDVAKSYAVSLVLQRAAQQREISVADKQARDTLTRFVSDRLGEGPEAYNQFIQSLSEQGTSEEVVLDELKRRLLIAELSDAVAGDVGKVTDQEVEKAFDERKEELGTPERRAISNIVVGTEDEAERVLEQVRSGTPFAEVAREVSLDGSTRDDGGDLGTVSERQLEESYAQVAFEAEQGELFGPVKNQHGWNVGRVDEIHSPEPAEFDEIKDQLAQQLRTESALEKWRSWLGERIAEADIVYADEYRPEEPEALPTMPPTSPSISNAEPTQQPGN</sequence>
<evidence type="ECO:0000259" key="4">
    <source>
        <dbReference type="PROSITE" id="PS50198"/>
    </source>
</evidence>
<feature type="transmembrane region" description="Helical" evidence="3">
    <location>
        <begin position="66"/>
        <end position="85"/>
    </location>
</feature>
<feature type="region of interest" description="Disordered" evidence="2">
    <location>
        <begin position="399"/>
        <end position="427"/>
    </location>
</feature>
<evidence type="ECO:0000313" key="5">
    <source>
        <dbReference type="EMBL" id="MBA0126850.1"/>
    </source>
</evidence>
<dbReference type="RefSeq" id="WP_180893677.1">
    <property type="nucleotide sequence ID" value="NZ_JACCKD010000005.1"/>
</dbReference>
<dbReference type="PANTHER" id="PTHR47245:SF2">
    <property type="entry name" value="PEPTIDYL-PROLYL CIS-TRANS ISOMERASE HP_0175-RELATED"/>
    <property type="match status" value="1"/>
</dbReference>
<dbReference type="InterPro" id="IPR027304">
    <property type="entry name" value="Trigger_fact/SurA_dom_sf"/>
</dbReference>
<feature type="compositionally biased region" description="Polar residues" evidence="2">
    <location>
        <begin position="414"/>
        <end position="427"/>
    </location>
</feature>
<dbReference type="InterPro" id="IPR050245">
    <property type="entry name" value="PrsA_foldase"/>
</dbReference>
<dbReference type="PROSITE" id="PS01096">
    <property type="entry name" value="PPIC_PPIASE_1"/>
    <property type="match status" value="1"/>
</dbReference>
<dbReference type="GO" id="GO:0003755">
    <property type="term" value="F:peptidyl-prolyl cis-trans isomerase activity"/>
    <property type="evidence" value="ECO:0007669"/>
    <property type="project" value="UniProtKB-KW"/>
</dbReference>
<dbReference type="EMBL" id="JACCKD010000005">
    <property type="protein sequence ID" value="MBA0126850.1"/>
    <property type="molecule type" value="Genomic_DNA"/>
</dbReference>
<evidence type="ECO:0000256" key="3">
    <source>
        <dbReference type="SAM" id="Phobius"/>
    </source>
</evidence>
<dbReference type="PANTHER" id="PTHR47245">
    <property type="entry name" value="PEPTIDYLPROLYL ISOMERASE"/>
    <property type="match status" value="1"/>
</dbReference>
<proteinExistence type="predicted"/>
<evidence type="ECO:0000256" key="1">
    <source>
        <dbReference type="PROSITE-ProRule" id="PRU00278"/>
    </source>
</evidence>
<evidence type="ECO:0000313" key="6">
    <source>
        <dbReference type="Proteomes" id="UP000582974"/>
    </source>
</evidence>
<dbReference type="InterPro" id="IPR046357">
    <property type="entry name" value="PPIase_dom_sf"/>
</dbReference>
<organism evidence="5 6">
    <name type="scientific">Haloechinothrix aidingensis</name>
    <dbReference type="NCBI Taxonomy" id="2752311"/>
    <lineage>
        <taxon>Bacteria</taxon>
        <taxon>Bacillati</taxon>
        <taxon>Actinomycetota</taxon>
        <taxon>Actinomycetes</taxon>
        <taxon>Pseudonocardiales</taxon>
        <taxon>Pseudonocardiaceae</taxon>
        <taxon>Haloechinothrix</taxon>
    </lineage>
</organism>
<feature type="compositionally biased region" description="Acidic residues" evidence="2">
    <location>
        <begin position="1"/>
        <end position="13"/>
    </location>
</feature>
<name>A0A838AC79_9PSEU</name>